<dbReference type="Gene3D" id="1.25.40.20">
    <property type="entry name" value="Ankyrin repeat-containing domain"/>
    <property type="match status" value="3"/>
</dbReference>
<dbReference type="InterPro" id="IPR002110">
    <property type="entry name" value="Ankyrin_rpt"/>
</dbReference>
<evidence type="ECO:0000256" key="3">
    <source>
        <dbReference type="PROSITE-ProRule" id="PRU00023"/>
    </source>
</evidence>
<accession>A0A8B7NGI0</accession>
<feature type="repeat" description="ANK" evidence="3">
    <location>
        <begin position="182"/>
        <end position="206"/>
    </location>
</feature>
<dbReference type="Pfam" id="PF12796">
    <property type="entry name" value="Ank_2"/>
    <property type="match status" value="2"/>
</dbReference>
<dbReference type="PROSITE" id="PS50088">
    <property type="entry name" value="ANK_REPEAT"/>
    <property type="match status" value="3"/>
</dbReference>
<keyword evidence="1" id="KW-0677">Repeat</keyword>
<dbReference type="Pfam" id="PF00023">
    <property type="entry name" value="Ank"/>
    <property type="match status" value="1"/>
</dbReference>
<dbReference type="GeneID" id="108669832"/>
<feature type="repeat" description="ANK" evidence="3">
    <location>
        <begin position="79"/>
        <end position="111"/>
    </location>
</feature>
<name>A0A8B7NGI0_HYAAZ</name>
<dbReference type="PANTHER" id="PTHR24198">
    <property type="entry name" value="ANKYRIN REPEAT AND PROTEIN KINASE DOMAIN-CONTAINING PROTEIN"/>
    <property type="match status" value="1"/>
</dbReference>
<dbReference type="PANTHER" id="PTHR24198:SF165">
    <property type="entry name" value="ANKYRIN REPEAT-CONTAINING PROTEIN-RELATED"/>
    <property type="match status" value="1"/>
</dbReference>
<sequence>MASKLQKALFSAIEHQYLAQVKKIVQAREKASLITDWQKLLEPKSLDTVLHAAVRVKHESILKYLLENCSSCLEQSNSSSMRPLHVATVQCHMYAVNLLLAAGAEVDAPSENHMTPLMLASGQQERDALHIVRMLLNSGANDAACNTDGWNSSHICCRSGSKKILEALVQADSRPVLAFTHAGESALHIAAGNGRSDLLPVLFKHGHSSCSSVCAAHGRSPLLHAVAGGHIRTAHVLLGIWSDARDQELDNRGRNALQLAVEAGDVKAVRFAADELKLDARHQDNNGETCVHIAAANGHWQLLPVLVRDLKCDVSVIDKQGRTALDVARIFHRAECEEILLNLNSRQ</sequence>
<dbReference type="RefSeq" id="XP_018012737.1">
    <property type="nucleotide sequence ID" value="XM_018157248.2"/>
</dbReference>
<evidence type="ECO:0000256" key="2">
    <source>
        <dbReference type="ARBA" id="ARBA00023043"/>
    </source>
</evidence>
<evidence type="ECO:0000313" key="4">
    <source>
        <dbReference type="Proteomes" id="UP000694843"/>
    </source>
</evidence>
<keyword evidence="4" id="KW-1185">Reference proteome</keyword>
<dbReference type="InterPro" id="IPR036770">
    <property type="entry name" value="Ankyrin_rpt-contain_sf"/>
</dbReference>
<dbReference type="OMA" id="NSSHICC"/>
<proteinExistence type="predicted"/>
<dbReference type="SMART" id="SM00248">
    <property type="entry name" value="ANK"/>
    <property type="match status" value="8"/>
</dbReference>
<dbReference type="Proteomes" id="UP000694843">
    <property type="component" value="Unplaced"/>
</dbReference>
<evidence type="ECO:0000313" key="5">
    <source>
        <dbReference type="RefSeq" id="XP_018012737.1"/>
    </source>
</evidence>
<dbReference type="AlphaFoldDB" id="A0A8B7NGI0"/>
<feature type="repeat" description="ANK" evidence="3">
    <location>
        <begin position="112"/>
        <end position="147"/>
    </location>
</feature>
<dbReference type="PROSITE" id="PS50297">
    <property type="entry name" value="ANK_REP_REGION"/>
    <property type="match status" value="2"/>
</dbReference>
<protein>
    <submittedName>
        <fullName evidence="5">Ankyrin repeat domain-containing protein 16</fullName>
    </submittedName>
</protein>
<organism evidence="4 5">
    <name type="scientific">Hyalella azteca</name>
    <name type="common">Amphipod</name>
    <dbReference type="NCBI Taxonomy" id="294128"/>
    <lineage>
        <taxon>Eukaryota</taxon>
        <taxon>Metazoa</taxon>
        <taxon>Ecdysozoa</taxon>
        <taxon>Arthropoda</taxon>
        <taxon>Crustacea</taxon>
        <taxon>Multicrustacea</taxon>
        <taxon>Malacostraca</taxon>
        <taxon>Eumalacostraca</taxon>
        <taxon>Peracarida</taxon>
        <taxon>Amphipoda</taxon>
        <taxon>Senticaudata</taxon>
        <taxon>Talitrida</taxon>
        <taxon>Talitroidea</taxon>
        <taxon>Hyalellidae</taxon>
        <taxon>Hyalella</taxon>
    </lineage>
</organism>
<dbReference type="SUPFAM" id="SSF48403">
    <property type="entry name" value="Ankyrin repeat"/>
    <property type="match status" value="1"/>
</dbReference>
<dbReference type="OrthoDB" id="6358812at2759"/>
<keyword evidence="2 3" id="KW-0040">ANK repeat</keyword>
<gene>
    <name evidence="5" type="primary">LOC108669832</name>
</gene>
<reference evidence="5" key="1">
    <citation type="submission" date="2025-08" db="UniProtKB">
        <authorList>
            <consortium name="RefSeq"/>
        </authorList>
    </citation>
    <scope>IDENTIFICATION</scope>
</reference>
<evidence type="ECO:0000256" key="1">
    <source>
        <dbReference type="ARBA" id="ARBA00022737"/>
    </source>
</evidence>
<dbReference type="KEGG" id="hazt:108669832"/>